<organism evidence="1 2">
    <name type="scientific">Amanita muscaria (strain Koide BX008)</name>
    <dbReference type="NCBI Taxonomy" id="946122"/>
    <lineage>
        <taxon>Eukaryota</taxon>
        <taxon>Fungi</taxon>
        <taxon>Dikarya</taxon>
        <taxon>Basidiomycota</taxon>
        <taxon>Agaricomycotina</taxon>
        <taxon>Agaricomycetes</taxon>
        <taxon>Agaricomycetidae</taxon>
        <taxon>Agaricales</taxon>
        <taxon>Pluteineae</taxon>
        <taxon>Amanitaceae</taxon>
        <taxon>Amanita</taxon>
    </lineage>
</organism>
<keyword evidence="2" id="KW-1185">Reference proteome</keyword>
<evidence type="ECO:0000313" key="1">
    <source>
        <dbReference type="EMBL" id="KIL62736.1"/>
    </source>
</evidence>
<proteinExistence type="predicted"/>
<evidence type="ECO:0000313" key="2">
    <source>
        <dbReference type="Proteomes" id="UP000054549"/>
    </source>
</evidence>
<name>A0A0C2X0R9_AMAMK</name>
<sequence>MTMNTGRSKAVITCVSCTFVRVRDAVGSLVTAELLIAEALRQYASLTTQVRKVSGAEGLWFPLASEWDLYKSPHASTRHGMIPLMMENASVKGN</sequence>
<accession>A0A0C2X0R9</accession>
<dbReference type="HOGENOM" id="CLU_2385690_0_0_1"/>
<protein>
    <submittedName>
        <fullName evidence="1">Uncharacterized protein</fullName>
    </submittedName>
</protein>
<reference evidence="1 2" key="1">
    <citation type="submission" date="2014-04" db="EMBL/GenBank/DDBJ databases">
        <title>Evolutionary Origins and Diversification of the Mycorrhizal Mutualists.</title>
        <authorList>
            <consortium name="DOE Joint Genome Institute"/>
            <consortium name="Mycorrhizal Genomics Consortium"/>
            <person name="Kohler A."/>
            <person name="Kuo A."/>
            <person name="Nagy L.G."/>
            <person name="Floudas D."/>
            <person name="Copeland A."/>
            <person name="Barry K.W."/>
            <person name="Cichocki N."/>
            <person name="Veneault-Fourrey C."/>
            <person name="LaButti K."/>
            <person name="Lindquist E.A."/>
            <person name="Lipzen A."/>
            <person name="Lundell T."/>
            <person name="Morin E."/>
            <person name="Murat C."/>
            <person name="Riley R."/>
            <person name="Ohm R."/>
            <person name="Sun H."/>
            <person name="Tunlid A."/>
            <person name="Henrissat B."/>
            <person name="Grigoriev I.V."/>
            <person name="Hibbett D.S."/>
            <person name="Martin F."/>
        </authorList>
    </citation>
    <scope>NUCLEOTIDE SEQUENCE [LARGE SCALE GENOMIC DNA]</scope>
    <source>
        <strain evidence="1 2">Koide BX008</strain>
    </source>
</reference>
<dbReference type="AlphaFoldDB" id="A0A0C2X0R9"/>
<gene>
    <name evidence="1" type="ORF">M378DRAFT_749317</name>
</gene>
<dbReference type="EMBL" id="KN818267">
    <property type="protein sequence ID" value="KIL62736.1"/>
    <property type="molecule type" value="Genomic_DNA"/>
</dbReference>
<dbReference type="InParanoid" id="A0A0C2X0R9"/>
<dbReference type="Proteomes" id="UP000054549">
    <property type="component" value="Unassembled WGS sequence"/>
</dbReference>